<comment type="cofactor">
    <cofactor evidence="1">
        <name>Mg(2+)</name>
        <dbReference type="ChEBI" id="CHEBI:18420"/>
    </cofactor>
</comment>
<dbReference type="GO" id="GO:0008816">
    <property type="term" value="F:citryl-CoA lyase activity"/>
    <property type="evidence" value="ECO:0007669"/>
    <property type="project" value="UniProtKB-EC"/>
</dbReference>
<keyword evidence="2 5" id="KW-0479">Metal-binding</keyword>
<dbReference type="Proteomes" id="UP000004699">
    <property type="component" value="Unassembled WGS sequence"/>
</dbReference>
<dbReference type="InterPro" id="IPR015813">
    <property type="entry name" value="Pyrv/PenolPyrv_kinase-like_dom"/>
</dbReference>
<dbReference type="InterPro" id="IPR011206">
    <property type="entry name" value="Citrate_lyase_beta/mcl1/mcl2"/>
</dbReference>
<feature type="binding site" evidence="5">
    <location>
        <position position="154"/>
    </location>
    <ligand>
        <name>Mg(2+)</name>
        <dbReference type="ChEBI" id="CHEBI:18420"/>
    </ligand>
</feature>
<dbReference type="GO" id="GO:0000287">
    <property type="term" value="F:magnesium ion binding"/>
    <property type="evidence" value="ECO:0007669"/>
    <property type="project" value="TreeGrafter"/>
</dbReference>
<dbReference type="OrthoDB" id="6831788at2"/>
<evidence type="ECO:0000256" key="4">
    <source>
        <dbReference type="PIRSR" id="PIRSR015582-1"/>
    </source>
</evidence>
<dbReference type="Gene3D" id="3.20.20.60">
    <property type="entry name" value="Phosphoenolpyruvate-binding domains"/>
    <property type="match status" value="1"/>
</dbReference>
<keyword evidence="7" id="KW-0456">Lyase</keyword>
<name>B8KTZ5_9GAMM</name>
<evidence type="ECO:0000256" key="1">
    <source>
        <dbReference type="ARBA" id="ARBA00001946"/>
    </source>
</evidence>
<feature type="binding site" evidence="5">
    <location>
        <position position="128"/>
    </location>
    <ligand>
        <name>Mg(2+)</name>
        <dbReference type="ChEBI" id="CHEBI:18420"/>
    </ligand>
</feature>
<dbReference type="EC" id="4.1.3.34" evidence="7"/>
<dbReference type="GO" id="GO:0006107">
    <property type="term" value="P:oxaloacetate metabolic process"/>
    <property type="evidence" value="ECO:0007669"/>
    <property type="project" value="TreeGrafter"/>
</dbReference>
<dbReference type="EMBL" id="DS999411">
    <property type="protein sequence ID" value="EED35006.1"/>
    <property type="molecule type" value="Genomic_DNA"/>
</dbReference>
<dbReference type="STRING" id="565045.NOR51B_947"/>
<dbReference type="HOGENOM" id="CLU_044864_2_1_6"/>
<organism evidence="7 8">
    <name type="scientific">Luminiphilus syltensis NOR5-1B</name>
    <dbReference type="NCBI Taxonomy" id="565045"/>
    <lineage>
        <taxon>Bacteria</taxon>
        <taxon>Pseudomonadati</taxon>
        <taxon>Pseudomonadota</taxon>
        <taxon>Gammaproteobacteria</taxon>
        <taxon>Cellvibrionales</taxon>
        <taxon>Halieaceae</taxon>
        <taxon>Luminiphilus</taxon>
    </lineage>
</organism>
<dbReference type="SUPFAM" id="SSF51621">
    <property type="entry name" value="Phosphoenolpyruvate/pyruvate domain"/>
    <property type="match status" value="1"/>
</dbReference>
<gene>
    <name evidence="7" type="ORF">NOR51B_947</name>
</gene>
<dbReference type="eggNOG" id="COG2301">
    <property type="taxonomic scope" value="Bacteria"/>
</dbReference>
<evidence type="ECO:0000313" key="7">
    <source>
        <dbReference type="EMBL" id="EED35006.1"/>
    </source>
</evidence>
<dbReference type="Pfam" id="PF03328">
    <property type="entry name" value="HpcH_HpaI"/>
    <property type="match status" value="1"/>
</dbReference>
<evidence type="ECO:0000256" key="3">
    <source>
        <dbReference type="ARBA" id="ARBA00022842"/>
    </source>
</evidence>
<evidence type="ECO:0000313" key="8">
    <source>
        <dbReference type="Proteomes" id="UP000004699"/>
    </source>
</evidence>
<dbReference type="InterPro" id="IPR005000">
    <property type="entry name" value="Aldolase/citrate-lyase_domain"/>
</dbReference>
<dbReference type="AlphaFoldDB" id="B8KTZ5"/>
<dbReference type="PANTHER" id="PTHR32308:SF0">
    <property type="entry name" value="HPCH_HPAI ALDOLASE_CITRATE LYASE DOMAIN-CONTAINING PROTEIN"/>
    <property type="match status" value="1"/>
</dbReference>
<evidence type="ECO:0000259" key="6">
    <source>
        <dbReference type="Pfam" id="PF03328"/>
    </source>
</evidence>
<dbReference type="GO" id="GO:0008815">
    <property type="term" value="F:citrate (pro-3S)-lyase activity"/>
    <property type="evidence" value="ECO:0007669"/>
    <property type="project" value="UniProtKB-EC"/>
</dbReference>
<accession>B8KTZ5</accession>
<sequence>MPTDATALSLAFQTLLFVPGSRMDRVAKAHATDADIVAIDLEDAVPEAEKDAAREGVLHFLATDATVRTAVRINGLRTRAGLQDLLAFSGTDSSPGIVLVPMVESPVELDIFNAAFNGKAVSVVPIVETVKGLSAVVAIGQSANVANVMFGGGDFSSQMGVDLAWEPLFHARSRFVMQCVEAGVRAVDVPYIHIKDDTGLEEETQRVKSLGFSAKALIHPNQAAIVKTALKPTASELERAAQAVAAYHQAGGGAIMHQGVMLDEPIVRRMESLLKLNEGAGNA</sequence>
<reference evidence="8" key="1">
    <citation type="journal article" date="2013" name="BMC Microbiol.">
        <title>Taxonomy and evolution of bacteriochlorophyll a-containing members of the OM60/NOR5 clade of marine gammaproteobacteria: description of Luminiphilus syltensis gen. nov., sp. nov., reclassification of Haliea rubra as Pseudohaliea rubra gen. nov., comb. nov., and emendation of Chromatocurvus halotolerans.</title>
        <authorList>
            <person name="Spring S."/>
            <person name="Riedel T."/>
            <person name="Sproer C."/>
            <person name="Yan S."/>
            <person name="Harder J."/>
            <person name="Fuchs B.M."/>
        </authorList>
    </citation>
    <scope>NUCLEOTIDE SEQUENCE [LARGE SCALE GENOMIC DNA]</scope>
    <source>
        <strain evidence="8">NOR51-B</strain>
    </source>
</reference>
<evidence type="ECO:0000256" key="2">
    <source>
        <dbReference type="ARBA" id="ARBA00022723"/>
    </source>
</evidence>
<evidence type="ECO:0000256" key="5">
    <source>
        <dbReference type="PIRSR" id="PIRSR015582-2"/>
    </source>
</evidence>
<keyword evidence="3 5" id="KW-0460">Magnesium</keyword>
<dbReference type="RefSeq" id="WP_009019753.1">
    <property type="nucleotide sequence ID" value="NZ_DS999411.1"/>
</dbReference>
<protein>
    <submittedName>
        <fullName evidence="7">Putative citrate lyase beta subunit</fullName>
        <ecNumber evidence="7">4.1.3.34</ecNumber>
        <ecNumber evidence="7">4.1.3.6</ecNumber>
    </submittedName>
</protein>
<feature type="binding site" evidence="4">
    <location>
        <position position="72"/>
    </location>
    <ligand>
        <name>substrate</name>
    </ligand>
</feature>
<dbReference type="PIRSF" id="PIRSF015582">
    <property type="entry name" value="Cit_lyase_B"/>
    <property type="match status" value="1"/>
</dbReference>
<feature type="domain" description="HpcH/HpaI aldolase/citrate lyase" evidence="6">
    <location>
        <begin position="13"/>
        <end position="220"/>
    </location>
</feature>
<proteinExistence type="predicted"/>
<dbReference type="PANTHER" id="PTHR32308">
    <property type="entry name" value="LYASE BETA SUBUNIT, PUTATIVE (AFU_ORTHOLOGUE AFUA_4G13030)-RELATED"/>
    <property type="match status" value="1"/>
</dbReference>
<keyword evidence="8" id="KW-1185">Reference proteome</keyword>
<dbReference type="EC" id="4.1.3.6" evidence="7"/>
<dbReference type="InterPro" id="IPR040442">
    <property type="entry name" value="Pyrv_kinase-like_dom_sf"/>
</dbReference>
<feature type="binding site" evidence="4">
    <location>
        <position position="128"/>
    </location>
    <ligand>
        <name>substrate</name>
    </ligand>
</feature>